<dbReference type="Pfam" id="PF00474">
    <property type="entry name" value="SSF"/>
    <property type="match status" value="1"/>
</dbReference>
<feature type="transmembrane region" description="Helical" evidence="10">
    <location>
        <begin position="211"/>
        <end position="232"/>
    </location>
</feature>
<dbReference type="PROSITE" id="PS50283">
    <property type="entry name" value="NA_SOLUT_SYMP_3"/>
    <property type="match status" value="1"/>
</dbReference>
<keyword evidence="6" id="KW-0769">Symport</keyword>
<dbReference type="OrthoDB" id="9764416at2"/>
<dbReference type="GO" id="GO:0006847">
    <property type="term" value="P:plasma membrane acetate transport"/>
    <property type="evidence" value="ECO:0007669"/>
    <property type="project" value="TreeGrafter"/>
</dbReference>
<evidence type="ECO:0000256" key="10">
    <source>
        <dbReference type="SAM" id="Phobius"/>
    </source>
</evidence>
<dbReference type="InterPro" id="IPR038377">
    <property type="entry name" value="Na/Glc_symporter_sf"/>
</dbReference>
<keyword evidence="3" id="KW-0813">Transport</keyword>
<comment type="subcellular location">
    <subcellularLocation>
        <location evidence="1">Cell membrane</location>
        <topology evidence="1">Multi-pass membrane protein</topology>
    </subcellularLocation>
</comment>
<keyword evidence="12" id="KW-1185">Reference proteome</keyword>
<dbReference type="InterPro" id="IPR001734">
    <property type="entry name" value="Na/solute_symporter"/>
</dbReference>
<evidence type="ECO:0000313" key="11">
    <source>
        <dbReference type="EMBL" id="SHN84616.1"/>
    </source>
</evidence>
<evidence type="ECO:0000256" key="4">
    <source>
        <dbReference type="ARBA" id="ARBA00022475"/>
    </source>
</evidence>
<dbReference type="InterPro" id="IPR050277">
    <property type="entry name" value="Sodium:Solute_Symporter"/>
</dbReference>
<dbReference type="RefSeq" id="WP_083587818.1">
    <property type="nucleotide sequence ID" value="NZ_LT670849.1"/>
</dbReference>
<dbReference type="PANTHER" id="PTHR48086:SF6">
    <property type="entry name" value="CATION_ACETATE SYMPORTER ACTP"/>
    <property type="match status" value="1"/>
</dbReference>
<evidence type="ECO:0000256" key="9">
    <source>
        <dbReference type="RuleBase" id="RU362091"/>
    </source>
</evidence>
<dbReference type="Proteomes" id="UP000184096">
    <property type="component" value="Chromosome I"/>
</dbReference>
<feature type="transmembrane region" description="Helical" evidence="10">
    <location>
        <begin position="151"/>
        <end position="172"/>
    </location>
</feature>
<evidence type="ECO:0000256" key="1">
    <source>
        <dbReference type="ARBA" id="ARBA00004651"/>
    </source>
</evidence>
<keyword evidence="5 10" id="KW-0812">Transmembrane</keyword>
<feature type="transmembrane region" description="Helical" evidence="10">
    <location>
        <begin position="409"/>
        <end position="427"/>
    </location>
</feature>
<dbReference type="Gene3D" id="1.20.1730.10">
    <property type="entry name" value="Sodium/glucose cotransporter"/>
    <property type="match status" value="1"/>
</dbReference>
<feature type="transmembrane region" description="Helical" evidence="10">
    <location>
        <begin position="267"/>
        <end position="291"/>
    </location>
</feature>
<keyword evidence="4" id="KW-1003">Cell membrane</keyword>
<dbReference type="AlphaFoldDB" id="A0A1M7UNZ9"/>
<reference evidence="12" key="1">
    <citation type="submission" date="2016-11" db="EMBL/GenBank/DDBJ databases">
        <authorList>
            <person name="Varghese N."/>
            <person name="Submissions S."/>
        </authorList>
    </citation>
    <scope>NUCLEOTIDE SEQUENCE [LARGE SCALE GENOMIC DNA]</scope>
    <source>
        <strain evidence="12">GAS401</strain>
    </source>
</reference>
<gene>
    <name evidence="11" type="ORF">SAMN05444170_5961</name>
</gene>
<feature type="transmembrane region" description="Helical" evidence="10">
    <location>
        <begin position="109"/>
        <end position="130"/>
    </location>
</feature>
<evidence type="ECO:0000256" key="5">
    <source>
        <dbReference type="ARBA" id="ARBA00022692"/>
    </source>
</evidence>
<evidence type="ECO:0000313" key="12">
    <source>
        <dbReference type="Proteomes" id="UP000184096"/>
    </source>
</evidence>
<dbReference type="GO" id="GO:0015293">
    <property type="term" value="F:symporter activity"/>
    <property type="evidence" value="ECO:0007669"/>
    <property type="project" value="UniProtKB-KW"/>
</dbReference>
<dbReference type="GO" id="GO:0005886">
    <property type="term" value="C:plasma membrane"/>
    <property type="evidence" value="ECO:0007669"/>
    <property type="project" value="UniProtKB-SubCell"/>
</dbReference>
<organism evidence="11 12">
    <name type="scientific">Bradyrhizobium erythrophlei</name>
    <dbReference type="NCBI Taxonomy" id="1437360"/>
    <lineage>
        <taxon>Bacteria</taxon>
        <taxon>Pseudomonadati</taxon>
        <taxon>Pseudomonadota</taxon>
        <taxon>Alphaproteobacteria</taxon>
        <taxon>Hyphomicrobiales</taxon>
        <taxon>Nitrobacteraceae</taxon>
        <taxon>Bradyrhizobium</taxon>
    </lineage>
</organism>
<dbReference type="PANTHER" id="PTHR48086">
    <property type="entry name" value="SODIUM/PROLINE SYMPORTER-RELATED"/>
    <property type="match status" value="1"/>
</dbReference>
<name>A0A1M7UNZ9_9BRAD</name>
<evidence type="ECO:0000256" key="8">
    <source>
        <dbReference type="ARBA" id="ARBA00023136"/>
    </source>
</evidence>
<evidence type="ECO:0000256" key="2">
    <source>
        <dbReference type="ARBA" id="ARBA00006434"/>
    </source>
</evidence>
<dbReference type="GO" id="GO:0015123">
    <property type="term" value="F:acetate transmembrane transporter activity"/>
    <property type="evidence" value="ECO:0007669"/>
    <property type="project" value="TreeGrafter"/>
</dbReference>
<feature type="transmembrane region" description="Helical" evidence="10">
    <location>
        <begin position="361"/>
        <end position="388"/>
    </location>
</feature>
<comment type="similarity">
    <text evidence="2 9">Belongs to the sodium:solute symporter (SSF) (TC 2.A.21) family.</text>
</comment>
<accession>A0A1M7UNZ9</accession>
<keyword evidence="8 10" id="KW-0472">Membrane</keyword>
<proteinExistence type="inferred from homology"/>
<feature type="transmembrane region" description="Helical" evidence="10">
    <location>
        <begin position="303"/>
        <end position="328"/>
    </location>
</feature>
<feature type="transmembrane region" description="Helical" evidence="10">
    <location>
        <begin position="36"/>
        <end position="59"/>
    </location>
</feature>
<sequence>MRIPRDSILFLLATVSTFGAGGAAYSAQSDSHIRQADFSTIMFFVVFAALTLLICVWAGRRATSSSEYLTAGSSISAGQNGLAIAGDYMSAGAFLGLSGAIYVSGLDGMFLAASYLASWPIVLFLVAEPLRRLGKYSFADVLAHKLRERPIRILAGASTIVIVSFYLVAQMVGAGELISLLFAIGYGPAIIMVGLLMIVFSTLGGMRAATWVQIIKAVLMICGSAMITALALNRFGFSASDLLKTAEANHPNGNGIMNIHGFSQDGIATLSLGVGILFGTSGLPHILMRFFTVHDERAARVSVFYATCLIALFFTMLFFIGYGSIAILRGDATYANASGALFGGNNLAPIHLARAVGGSVLAGFISAVAFATILAVVSGLIIAGASSAANDLVVGLSGRHLDERTRLRISRISALALGVLGIVFGLACEGQNVAYLLALATAIAASANFPLLLLAIYWDGLTTRGAVVGGTFGLISSVALTVIGPTIWSKVLGLGPAIFPYDSPALFTVPLTLFVCWVVSIAKAEPEKDWQLTQPSVAQYVE</sequence>
<dbReference type="CDD" id="cd11480">
    <property type="entry name" value="SLC5sbd_u4"/>
    <property type="match status" value="1"/>
</dbReference>
<feature type="transmembrane region" description="Helical" evidence="10">
    <location>
        <begin position="178"/>
        <end position="199"/>
    </location>
</feature>
<feature type="transmembrane region" description="Helical" evidence="10">
    <location>
        <begin position="465"/>
        <end position="484"/>
    </location>
</feature>
<feature type="transmembrane region" description="Helical" evidence="10">
    <location>
        <begin position="433"/>
        <end position="458"/>
    </location>
</feature>
<keyword evidence="7 10" id="KW-1133">Transmembrane helix</keyword>
<protein>
    <submittedName>
        <fullName evidence="11">Cation/acetate symporter</fullName>
    </submittedName>
</protein>
<feature type="transmembrane region" description="Helical" evidence="10">
    <location>
        <begin position="80"/>
        <end position="103"/>
    </location>
</feature>
<evidence type="ECO:0000256" key="6">
    <source>
        <dbReference type="ARBA" id="ARBA00022847"/>
    </source>
</evidence>
<feature type="transmembrane region" description="Helical" evidence="10">
    <location>
        <begin position="504"/>
        <end position="522"/>
    </location>
</feature>
<evidence type="ECO:0000256" key="7">
    <source>
        <dbReference type="ARBA" id="ARBA00022989"/>
    </source>
</evidence>
<evidence type="ECO:0000256" key="3">
    <source>
        <dbReference type="ARBA" id="ARBA00022448"/>
    </source>
</evidence>
<dbReference type="EMBL" id="LT670849">
    <property type="protein sequence ID" value="SHN84616.1"/>
    <property type="molecule type" value="Genomic_DNA"/>
</dbReference>